<dbReference type="InterPro" id="IPR050109">
    <property type="entry name" value="HTH-type_TetR-like_transc_reg"/>
</dbReference>
<dbReference type="EMBL" id="MWQN01000001">
    <property type="protein sequence ID" value="OPC84630.1"/>
    <property type="molecule type" value="Genomic_DNA"/>
</dbReference>
<feature type="DNA-binding region" description="H-T-H motif" evidence="4">
    <location>
        <begin position="34"/>
        <end position="53"/>
    </location>
</feature>
<feature type="domain" description="HTH tetR-type" evidence="5">
    <location>
        <begin position="11"/>
        <end position="71"/>
    </location>
</feature>
<keyword evidence="3" id="KW-0804">Transcription</keyword>
<evidence type="ECO:0000313" key="7">
    <source>
        <dbReference type="Proteomes" id="UP000190037"/>
    </source>
</evidence>
<dbReference type="Proteomes" id="UP000190037">
    <property type="component" value="Unassembled WGS sequence"/>
</dbReference>
<dbReference type="GO" id="GO:0003700">
    <property type="term" value="F:DNA-binding transcription factor activity"/>
    <property type="evidence" value="ECO:0007669"/>
    <property type="project" value="TreeGrafter"/>
</dbReference>
<accession>A0A1T3P6Y7</accession>
<sequence length="368" mass="38706">MARLSRAQTQQRTRARVLAAARAEFAEFGFRAARIDAIAERAALTRGAVYSNFPGKRALYLAVLAELAERPGEFASASPDTTMREALGALARTWVARLPHADTDPHDLARLGSDLIPEVLADERMRLPYSQLMNLDALLVALALEGLDPPETVPGAPPARRVRLAETVLTALHGASQMAAVAPGFVEPFDIVTACERLAGLRLGDWWSPPAVVAPAHRVDERWAPPPAFDLVRAAPADLLDDGLVAILGLHRLAAAEQSVRATPPGAAVTVVMVTGDPRELTPLARLILAELCDCLRRAFPRSAWPRLRVVCDESGAVAAAAGVSAVSDATETAIRIGAGRILARAEGSGACHAAASAVPAPTPSATG</sequence>
<dbReference type="STRING" id="159449.B4N89_30215"/>
<evidence type="ECO:0000256" key="2">
    <source>
        <dbReference type="ARBA" id="ARBA00023125"/>
    </source>
</evidence>
<evidence type="ECO:0000256" key="4">
    <source>
        <dbReference type="PROSITE-ProRule" id="PRU00335"/>
    </source>
</evidence>
<keyword evidence="2 4" id="KW-0238">DNA-binding</keyword>
<keyword evidence="1" id="KW-0805">Transcription regulation</keyword>
<dbReference type="Pfam" id="PF00440">
    <property type="entry name" value="TetR_N"/>
    <property type="match status" value="1"/>
</dbReference>
<dbReference type="InterPro" id="IPR009057">
    <property type="entry name" value="Homeodomain-like_sf"/>
</dbReference>
<dbReference type="SUPFAM" id="SSF46689">
    <property type="entry name" value="Homeodomain-like"/>
    <property type="match status" value="1"/>
</dbReference>
<dbReference type="PRINTS" id="PR00455">
    <property type="entry name" value="HTHTETR"/>
</dbReference>
<comment type="caution">
    <text evidence="6">The sequence shown here is derived from an EMBL/GenBank/DDBJ whole genome shotgun (WGS) entry which is preliminary data.</text>
</comment>
<dbReference type="OrthoDB" id="3813186at2"/>
<dbReference type="PANTHER" id="PTHR30055:SF234">
    <property type="entry name" value="HTH-TYPE TRANSCRIPTIONAL REGULATOR BETI"/>
    <property type="match status" value="1"/>
</dbReference>
<name>A0A1T3P6Y7_9ACTN</name>
<organism evidence="6 7">
    <name type="scientific">Embleya scabrispora</name>
    <dbReference type="NCBI Taxonomy" id="159449"/>
    <lineage>
        <taxon>Bacteria</taxon>
        <taxon>Bacillati</taxon>
        <taxon>Actinomycetota</taxon>
        <taxon>Actinomycetes</taxon>
        <taxon>Kitasatosporales</taxon>
        <taxon>Streptomycetaceae</taxon>
        <taxon>Embleya</taxon>
    </lineage>
</organism>
<dbReference type="GO" id="GO:0000976">
    <property type="term" value="F:transcription cis-regulatory region binding"/>
    <property type="evidence" value="ECO:0007669"/>
    <property type="project" value="TreeGrafter"/>
</dbReference>
<evidence type="ECO:0000256" key="3">
    <source>
        <dbReference type="ARBA" id="ARBA00023163"/>
    </source>
</evidence>
<dbReference type="RefSeq" id="WP_078978927.1">
    <property type="nucleotide sequence ID" value="NZ_MWQN01000001.1"/>
</dbReference>
<dbReference type="Gene3D" id="1.10.357.10">
    <property type="entry name" value="Tetracycline Repressor, domain 2"/>
    <property type="match status" value="1"/>
</dbReference>
<evidence type="ECO:0000313" key="6">
    <source>
        <dbReference type="EMBL" id="OPC84630.1"/>
    </source>
</evidence>
<proteinExistence type="predicted"/>
<dbReference type="InterPro" id="IPR001647">
    <property type="entry name" value="HTH_TetR"/>
</dbReference>
<reference evidence="6 7" key="1">
    <citation type="submission" date="2017-03" db="EMBL/GenBank/DDBJ databases">
        <title>Draft genome sequence of Streptomyces scabrisporus NF3, endophyte isolated from Amphipterygium adstringens.</title>
        <authorList>
            <person name="Vazquez M."/>
            <person name="Ceapa C.D."/>
            <person name="Rodriguez Luna D."/>
            <person name="Sanchez Esquivel S."/>
        </authorList>
    </citation>
    <scope>NUCLEOTIDE SEQUENCE [LARGE SCALE GENOMIC DNA]</scope>
    <source>
        <strain evidence="6 7">NF3</strain>
    </source>
</reference>
<gene>
    <name evidence="6" type="ORF">B4N89_30215</name>
</gene>
<dbReference type="PANTHER" id="PTHR30055">
    <property type="entry name" value="HTH-TYPE TRANSCRIPTIONAL REGULATOR RUTR"/>
    <property type="match status" value="1"/>
</dbReference>
<protein>
    <submittedName>
        <fullName evidence="6">TetR family transcriptional regulator</fullName>
    </submittedName>
</protein>
<evidence type="ECO:0000256" key="1">
    <source>
        <dbReference type="ARBA" id="ARBA00023015"/>
    </source>
</evidence>
<dbReference type="AlphaFoldDB" id="A0A1T3P6Y7"/>
<dbReference type="PROSITE" id="PS50977">
    <property type="entry name" value="HTH_TETR_2"/>
    <property type="match status" value="1"/>
</dbReference>
<keyword evidence="7" id="KW-1185">Reference proteome</keyword>
<evidence type="ECO:0000259" key="5">
    <source>
        <dbReference type="PROSITE" id="PS50977"/>
    </source>
</evidence>